<dbReference type="AlphaFoldDB" id="C0G4Y5"/>
<reference evidence="1 2" key="1">
    <citation type="submission" date="2009-03" db="EMBL/GenBank/DDBJ databases">
        <authorList>
            <person name="Setubal J.C."/>
            <person name="Boyle S."/>
            <person name="Crasta O.R."/>
            <person name="Gillespie J.J."/>
            <person name="Kenyon R.W."/>
            <person name="Lu J."/>
            <person name="Mane S."/>
            <person name="Nagrani S."/>
            <person name="Shallom J.M."/>
            <person name="Shallom S."/>
            <person name="Shukla M."/>
            <person name="Snyder E.E."/>
            <person name="Sobral B.W."/>
            <person name="Wattam A.R."/>
            <person name="Will R."/>
            <person name="Williams K."/>
            <person name="Yoo H."/>
            <person name="Bruce D.H."/>
            <person name="Detter C."/>
            <person name="Munk C."/>
            <person name="Brettin T.S."/>
            <person name="Ficht T."/>
        </authorList>
    </citation>
    <scope>NUCLEOTIDE SEQUENCE [LARGE SCALE GENOMIC DNA]</scope>
    <source>
        <strain evidence="1 2">Cudo</strain>
    </source>
</reference>
<dbReference type="NCBIfam" id="TIGR02126">
    <property type="entry name" value="phgtail_TP901_1"/>
    <property type="match status" value="1"/>
</dbReference>
<gene>
    <name evidence="1" type="ORF">BCETI_2000064</name>
</gene>
<dbReference type="Proteomes" id="UP000003678">
    <property type="component" value="Unassembled WGS sequence"/>
</dbReference>
<dbReference type="InterPro" id="IPR011855">
    <property type="entry name" value="Phgtail_TP901_1"/>
</dbReference>
<organism evidence="1 2">
    <name type="scientific">Brucella ceti str. Cudo</name>
    <dbReference type="NCBI Taxonomy" id="595497"/>
    <lineage>
        <taxon>Bacteria</taxon>
        <taxon>Pseudomonadati</taxon>
        <taxon>Pseudomonadota</taxon>
        <taxon>Alphaproteobacteria</taxon>
        <taxon>Hyphomicrobiales</taxon>
        <taxon>Brucellaceae</taxon>
        <taxon>Brucella/Ochrobactrum group</taxon>
        <taxon>Brucella</taxon>
    </lineage>
</organism>
<evidence type="ECO:0000313" key="1">
    <source>
        <dbReference type="EMBL" id="EEH14980.1"/>
    </source>
</evidence>
<accession>C0G4Y5</accession>
<dbReference type="PRINTS" id="PR01996">
    <property type="entry name" value="MTP1FAMILY"/>
</dbReference>
<dbReference type="EMBL" id="ACJD01000002">
    <property type="protein sequence ID" value="EEH14980.1"/>
    <property type="molecule type" value="Genomic_DNA"/>
</dbReference>
<dbReference type="Pfam" id="PF06199">
    <property type="entry name" value="Phage_tail_2"/>
    <property type="match status" value="1"/>
</dbReference>
<sequence length="145" mass="15850">MVWDKEIYMAAQRGKDILLKTVRDDGTFETCAGLRTKRIAFNAETVDVTDADAAGRWRQLLAGSGVQRASISGSGIFKDAASDALIRRIFFDGEIRDWQIVLPDFGTISGPFQITALEYGGNHDAEVTFEIALESASLITFGEAI</sequence>
<name>C0G4Y5_9HYPH</name>
<evidence type="ECO:0000313" key="2">
    <source>
        <dbReference type="Proteomes" id="UP000003678"/>
    </source>
</evidence>
<comment type="caution">
    <text evidence="1">The sequence shown here is derived from an EMBL/GenBank/DDBJ whole genome shotgun (WGS) entry which is preliminary data.</text>
</comment>
<protein>
    <submittedName>
        <fullName evidence="1">Phage major tail protein, TP901-1 family protein</fullName>
    </submittedName>
</protein>
<proteinExistence type="predicted"/>
<dbReference type="InterPro" id="IPR022344">
    <property type="entry name" value="GTA_major-tail"/>
</dbReference>